<dbReference type="EC" id="2.7.11.-" evidence="11"/>
<comment type="subunit">
    <text evidence="3 11">Homohexamer.</text>
</comment>
<keyword evidence="9 11" id="KW-0511">Multifunctional enzyme</keyword>
<evidence type="ECO:0000313" key="14">
    <source>
        <dbReference type="EMBL" id="GHC67207.1"/>
    </source>
</evidence>
<evidence type="ECO:0000256" key="11">
    <source>
        <dbReference type="HAMAP-Rule" id="MF_01249"/>
    </source>
</evidence>
<organism evidence="14 15">
    <name type="scientific">Roseibacillus persicicus</name>
    <dbReference type="NCBI Taxonomy" id="454148"/>
    <lineage>
        <taxon>Bacteria</taxon>
        <taxon>Pseudomonadati</taxon>
        <taxon>Verrucomicrobiota</taxon>
        <taxon>Verrucomicrobiia</taxon>
        <taxon>Verrucomicrobiales</taxon>
        <taxon>Verrucomicrobiaceae</taxon>
        <taxon>Roseibacillus</taxon>
    </lineage>
</organism>
<keyword evidence="15" id="KW-1185">Reference proteome</keyword>
<dbReference type="SUPFAM" id="SSF53795">
    <property type="entry name" value="PEP carboxykinase-like"/>
    <property type="match status" value="1"/>
</dbReference>
<feature type="active site" description="Proton acceptor; for phosphorylation activity. Proton donor; for dephosphorylation activity" evidence="11">
    <location>
        <position position="186"/>
    </location>
</feature>
<evidence type="ECO:0000256" key="9">
    <source>
        <dbReference type="ARBA" id="ARBA00023268"/>
    </source>
</evidence>
<dbReference type="GO" id="GO:0000287">
    <property type="term" value="F:magnesium ion binding"/>
    <property type="evidence" value="ECO:0007669"/>
    <property type="project" value="UniProtKB-UniRule"/>
</dbReference>
<feature type="region of interest" description="Important for the catalytic mechanism of both phosphorylation and dephosphorylation" evidence="11">
    <location>
        <begin position="209"/>
        <end position="218"/>
    </location>
</feature>
<evidence type="ECO:0000256" key="8">
    <source>
        <dbReference type="ARBA" id="ARBA00022840"/>
    </source>
</evidence>
<dbReference type="InterPro" id="IPR027417">
    <property type="entry name" value="P-loop_NTPase"/>
</dbReference>
<dbReference type="CDD" id="cd01918">
    <property type="entry name" value="HprK_C"/>
    <property type="match status" value="1"/>
</dbReference>
<dbReference type="Gene3D" id="3.40.50.300">
    <property type="entry name" value="P-loop containing nucleotide triphosphate hydrolases"/>
    <property type="match status" value="1"/>
</dbReference>
<keyword evidence="8 11" id="KW-0067">ATP-binding</keyword>
<keyword evidence="4 11" id="KW-0723">Serine/threonine-protein kinase</keyword>
<feature type="binding site" evidence="11">
    <location>
        <position position="169"/>
    </location>
    <ligand>
        <name>Mg(2+)</name>
        <dbReference type="ChEBI" id="CHEBI:18420"/>
    </ligand>
</feature>
<evidence type="ECO:0000256" key="7">
    <source>
        <dbReference type="ARBA" id="ARBA00022777"/>
    </source>
</evidence>
<feature type="active site" evidence="11">
    <location>
        <position position="251"/>
    </location>
</feature>
<reference evidence="14" key="2">
    <citation type="submission" date="2020-09" db="EMBL/GenBank/DDBJ databases">
        <authorList>
            <person name="Sun Q."/>
            <person name="Kim S."/>
        </authorList>
    </citation>
    <scope>NUCLEOTIDE SEQUENCE</scope>
    <source>
        <strain evidence="14">KCTC 12988</strain>
    </source>
</reference>
<comment type="domain">
    <text evidence="11">The Walker A ATP-binding motif also binds Pi and PPi.</text>
</comment>
<dbReference type="EMBL" id="BMXI01000023">
    <property type="protein sequence ID" value="GHC67207.1"/>
    <property type="molecule type" value="Genomic_DNA"/>
</dbReference>
<dbReference type="GO" id="GO:0006109">
    <property type="term" value="P:regulation of carbohydrate metabolic process"/>
    <property type="evidence" value="ECO:0007669"/>
    <property type="project" value="UniProtKB-UniRule"/>
</dbReference>
<comment type="cofactor">
    <cofactor evidence="11">
        <name>Mg(2+)</name>
        <dbReference type="ChEBI" id="CHEBI:18420"/>
    </cofactor>
</comment>
<protein>
    <recommendedName>
        <fullName evidence="11">HPr kinase/phosphorylase</fullName>
        <shortName evidence="11">HPrK/P</shortName>
        <ecNumber evidence="11">2.7.11.-</ecNumber>
        <ecNumber evidence="11">2.7.4.-</ecNumber>
    </recommendedName>
    <alternativeName>
        <fullName evidence="11">HPr(Ser) kinase/phosphorylase</fullName>
    </alternativeName>
</protein>
<evidence type="ECO:0000256" key="2">
    <source>
        <dbReference type="ARBA" id="ARBA00006883"/>
    </source>
</evidence>
<feature type="domain" description="HPr kinase/phosphorylase C-terminal" evidence="13">
    <location>
        <begin position="139"/>
        <end position="306"/>
    </location>
</feature>
<dbReference type="Proteomes" id="UP000644507">
    <property type="component" value="Unassembled WGS sequence"/>
</dbReference>
<dbReference type="InterPro" id="IPR011126">
    <property type="entry name" value="Hpr_kin/Pase_Hpr_N"/>
</dbReference>
<keyword evidence="5 11" id="KW-0808">Transferase</keyword>
<dbReference type="HAMAP" id="MF_01249">
    <property type="entry name" value="HPr_kinase"/>
    <property type="match status" value="1"/>
</dbReference>
<gene>
    <name evidence="11 14" type="primary">hprK</name>
    <name evidence="14" type="ORF">GCM10007100_39050</name>
</gene>
<comment type="function">
    <text evidence="11">Catalyzes the ATP- as well as the pyrophosphate-dependent phosphorylation of a specific serine residue in HPr, a phosphocarrier protein of the phosphoenolpyruvate-dependent sugar phosphotransferase system (PTS). HprK/P also catalyzes the pyrophosphate-producing, inorganic phosphate-dependent dephosphorylation (phosphorolysis) of seryl-phosphorylated HPr (P-Ser-HPr).</text>
</comment>
<comment type="caution">
    <text evidence="14">The sequence shown here is derived from an EMBL/GenBank/DDBJ whole genome shotgun (WGS) entry which is preliminary data.</text>
</comment>
<dbReference type="InterPro" id="IPR028979">
    <property type="entry name" value="Ser_kin/Pase_Hpr-like_N_sf"/>
</dbReference>
<evidence type="ECO:0000259" key="13">
    <source>
        <dbReference type="Pfam" id="PF07475"/>
    </source>
</evidence>
<dbReference type="Pfam" id="PF02603">
    <property type="entry name" value="Hpr_kinase_N"/>
    <property type="match status" value="1"/>
</dbReference>
<keyword evidence="11" id="KW-0479">Metal-binding</keyword>
<accession>A0A918U2A6</accession>
<name>A0A918U2A6_9BACT</name>
<keyword evidence="6 11" id="KW-0547">Nucleotide-binding</keyword>
<comment type="catalytic activity">
    <reaction evidence="10 11">
        <text>[HPr protein]-O-phospho-L-serine + phosphate + H(+) = [HPr protein]-L-serine + diphosphate</text>
        <dbReference type="Rhea" id="RHEA:46604"/>
        <dbReference type="Rhea" id="RHEA-COMP:11602"/>
        <dbReference type="Rhea" id="RHEA-COMP:11603"/>
        <dbReference type="ChEBI" id="CHEBI:15378"/>
        <dbReference type="ChEBI" id="CHEBI:29999"/>
        <dbReference type="ChEBI" id="CHEBI:33019"/>
        <dbReference type="ChEBI" id="CHEBI:43474"/>
        <dbReference type="ChEBI" id="CHEBI:83421"/>
    </reaction>
</comment>
<sequence>MKTKIVQSITVGEFYSRHKDELELSLVGEEYGFDEPIREPAPNRPGLALAGFFTYFAKKRVQVLGNSELSYLRKLDDRTRAKRFEAFCKQRPPCLILARSHPFPPELIDLAKEHQIPLFGSPMVTMKFLNLATRCLESDFASTTTMHGVMVDYRGIGILLMGKSGAGKSETAIGMLEKGAALVADDMVHIQSLGGELIASSPELSRGYIEMRGIGIINVANLYGLSAIRPQKRLDLIITLKSQADLNEVDRLGIRRKTYPILDLKIPNVEIPVAPGRDTARLVSVAALDLQLRKLGYDMADEFNQRLLAKMNPDLKDRP</sequence>
<dbReference type="InterPro" id="IPR011104">
    <property type="entry name" value="Hpr_kin/Pase_C"/>
</dbReference>
<evidence type="ECO:0000256" key="10">
    <source>
        <dbReference type="ARBA" id="ARBA00047657"/>
    </source>
</evidence>
<proteinExistence type="inferred from homology"/>
<feature type="binding site" evidence="11">
    <location>
        <position position="210"/>
    </location>
    <ligand>
        <name>Mg(2+)</name>
        <dbReference type="ChEBI" id="CHEBI:18420"/>
    </ligand>
</feature>
<keyword evidence="7 11" id="KW-0418">Kinase</keyword>
<dbReference type="PANTHER" id="PTHR30305:SF1">
    <property type="entry name" value="HPR KINASE_PHOSPHORYLASE"/>
    <property type="match status" value="1"/>
</dbReference>
<evidence type="ECO:0000256" key="1">
    <source>
        <dbReference type="ARBA" id="ARBA00001120"/>
    </source>
</evidence>
<feature type="region of interest" description="Important for the catalytic mechanism of dephosphorylation" evidence="11">
    <location>
        <begin position="272"/>
        <end position="277"/>
    </location>
</feature>
<evidence type="ECO:0000259" key="12">
    <source>
        <dbReference type="Pfam" id="PF02603"/>
    </source>
</evidence>
<dbReference type="GO" id="GO:0005524">
    <property type="term" value="F:ATP binding"/>
    <property type="evidence" value="ECO:0007669"/>
    <property type="project" value="UniProtKB-UniRule"/>
</dbReference>
<comment type="miscellaneous">
    <text evidence="11">Both phosphorylation and phosphorolysis are carried out by the same active site and suggest a common mechanism for both reactions.</text>
</comment>
<feature type="active site" evidence="11">
    <location>
        <position position="168"/>
    </location>
</feature>
<comment type="catalytic activity">
    <reaction evidence="1 11">
        <text>[HPr protein]-L-serine + ATP = [HPr protein]-O-phospho-L-serine + ADP + H(+)</text>
        <dbReference type="Rhea" id="RHEA:46600"/>
        <dbReference type="Rhea" id="RHEA-COMP:11602"/>
        <dbReference type="Rhea" id="RHEA-COMP:11603"/>
        <dbReference type="ChEBI" id="CHEBI:15378"/>
        <dbReference type="ChEBI" id="CHEBI:29999"/>
        <dbReference type="ChEBI" id="CHEBI:30616"/>
        <dbReference type="ChEBI" id="CHEBI:83421"/>
        <dbReference type="ChEBI" id="CHEBI:456216"/>
    </reaction>
</comment>
<evidence type="ECO:0000256" key="6">
    <source>
        <dbReference type="ARBA" id="ARBA00022741"/>
    </source>
</evidence>
<evidence type="ECO:0000256" key="5">
    <source>
        <dbReference type="ARBA" id="ARBA00022679"/>
    </source>
</evidence>
<comment type="similarity">
    <text evidence="2 11">Belongs to the HPrK/P family.</text>
</comment>
<evidence type="ECO:0000313" key="15">
    <source>
        <dbReference type="Proteomes" id="UP000644507"/>
    </source>
</evidence>
<dbReference type="PANTHER" id="PTHR30305">
    <property type="entry name" value="PROTEIN YJDM-RELATED"/>
    <property type="match status" value="1"/>
</dbReference>
<dbReference type="Pfam" id="PF07475">
    <property type="entry name" value="Hpr_kinase_C"/>
    <property type="match status" value="1"/>
</dbReference>
<dbReference type="SUPFAM" id="SSF75138">
    <property type="entry name" value="HprK N-terminal domain-like"/>
    <property type="match status" value="1"/>
</dbReference>
<reference evidence="14" key="1">
    <citation type="journal article" date="2014" name="Int. J. Syst. Evol. Microbiol.">
        <title>Complete genome sequence of Corynebacterium casei LMG S-19264T (=DSM 44701T), isolated from a smear-ripened cheese.</title>
        <authorList>
            <consortium name="US DOE Joint Genome Institute (JGI-PGF)"/>
            <person name="Walter F."/>
            <person name="Albersmeier A."/>
            <person name="Kalinowski J."/>
            <person name="Ruckert C."/>
        </authorList>
    </citation>
    <scope>NUCLEOTIDE SEQUENCE</scope>
    <source>
        <strain evidence="14">KCTC 12988</strain>
    </source>
</reference>
<feature type="domain" description="HPr(Ser) kinase/phosphorylase N-terminal" evidence="12">
    <location>
        <begin position="9"/>
        <end position="136"/>
    </location>
</feature>
<keyword evidence="11" id="KW-0460">Magnesium</keyword>
<dbReference type="NCBIfam" id="TIGR00679">
    <property type="entry name" value="hpr-ser"/>
    <property type="match status" value="1"/>
</dbReference>
<evidence type="ECO:0000256" key="3">
    <source>
        <dbReference type="ARBA" id="ARBA00011643"/>
    </source>
</evidence>
<dbReference type="EC" id="2.7.4.-" evidence="11"/>
<feature type="active site" evidence="11">
    <location>
        <position position="147"/>
    </location>
</feature>
<dbReference type="GO" id="GO:0004674">
    <property type="term" value="F:protein serine/threonine kinase activity"/>
    <property type="evidence" value="ECO:0007669"/>
    <property type="project" value="UniProtKB-KW"/>
</dbReference>
<dbReference type="AlphaFoldDB" id="A0A918U2A6"/>
<dbReference type="GO" id="GO:0004712">
    <property type="term" value="F:protein serine/threonine/tyrosine kinase activity"/>
    <property type="evidence" value="ECO:0007669"/>
    <property type="project" value="UniProtKB-UniRule"/>
</dbReference>
<dbReference type="Gene3D" id="3.40.1390.20">
    <property type="entry name" value="HprK N-terminal domain-like"/>
    <property type="match status" value="1"/>
</dbReference>
<dbReference type="InterPro" id="IPR003755">
    <property type="entry name" value="HPr(Ser)_kin/Pase"/>
</dbReference>
<evidence type="ECO:0000256" key="4">
    <source>
        <dbReference type="ARBA" id="ARBA00022527"/>
    </source>
</evidence>
<dbReference type="RefSeq" id="WP_229809612.1">
    <property type="nucleotide sequence ID" value="NZ_BMXI01000023.1"/>
</dbReference>
<feature type="binding site" evidence="11">
    <location>
        <begin position="162"/>
        <end position="169"/>
    </location>
    <ligand>
        <name>ATP</name>
        <dbReference type="ChEBI" id="CHEBI:30616"/>
    </ligand>
</feature>
<dbReference type="GO" id="GO:0000155">
    <property type="term" value="F:phosphorelay sensor kinase activity"/>
    <property type="evidence" value="ECO:0007669"/>
    <property type="project" value="InterPro"/>
</dbReference>